<dbReference type="AlphaFoldDB" id="A0A1R4JPN0"/>
<dbReference type="OrthoDB" id="149299at2"/>
<protein>
    <submittedName>
        <fullName evidence="2">ERF family protein</fullName>
    </submittedName>
</protein>
<dbReference type="Proteomes" id="UP000196778">
    <property type="component" value="Unassembled WGS sequence"/>
</dbReference>
<reference evidence="3" key="1">
    <citation type="submission" date="2017-02" db="EMBL/GenBank/DDBJ databases">
        <authorList>
            <person name="Dridi B."/>
        </authorList>
    </citation>
    <scope>NUCLEOTIDE SEQUENCE [LARGE SCALE GENOMIC DNA]</scope>
    <source>
        <strain evidence="3">EB411</strain>
    </source>
</reference>
<accession>A0A1R4JPN0</accession>
<feature type="region of interest" description="Disordered" evidence="1">
    <location>
        <begin position="127"/>
        <end position="161"/>
    </location>
</feature>
<dbReference type="EMBL" id="FUKR01000050">
    <property type="protein sequence ID" value="SJN33932.1"/>
    <property type="molecule type" value="Genomic_DNA"/>
</dbReference>
<sequence length="212" mass="22149">MGKHETLAAALAAFQMKIPNVAKGQTADVRSKNGASYKYDYADLSDVTAAVLPLLAAEGLAWVTVPTFSDDGRWMLEYQLLHESGQSIPGVYPLPDPTRTGPQDMGGAITYARRYALCAVTGVAPGGDDDDAGSAQRAGATSAPPPVQAPAAPPEPPADWQDRISAATSQQELGQIYTAATSNGWMNDHVFAALTARKQEVTSSGSDEPADG</sequence>
<evidence type="ECO:0000313" key="3">
    <source>
        <dbReference type="Proteomes" id="UP000196778"/>
    </source>
</evidence>
<evidence type="ECO:0000313" key="2">
    <source>
        <dbReference type="EMBL" id="SJN33932.1"/>
    </source>
</evidence>
<dbReference type="RefSeq" id="WP_087137271.1">
    <property type="nucleotide sequence ID" value="NZ_FUKR01000050.1"/>
</dbReference>
<dbReference type="Pfam" id="PF04404">
    <property type="entry name" value="ERF"/>
    <property type="match status" value="1"/>
</dbReference>
<gene>
    <name evidence="2" type="ORF">FM119_08655</name>
</gene>
<name>A0A1R4JPN0_9MICO</name>
<proteinExistence type="predicted"/>
<organism evidence="2 3">
    <name type="scientific">Mycetocola reblochoni REB411</name>
    <dbReference type="NCBI Taxonomy" id="1255698"/>
    <lineage>
        <taxon>Bacteria</taxon>
        <taxon>Bacillati</taxon>
        <taxon>Actinomycetota</taxon>
        <taxon>Actinomycetes</taxon>
        <taxon>Micrococcales</taxon>
        <taxon>Microbacteriaceae</taxon>
        <taxon>Mycetocola</taxon>
    </lineage>
</organism>
<evidence type="ECO:0000256" key="1">
    <source>
        <dbReference type="SAM" id="MobiDB-lite"/>
    </source>
</evidence>
<keyword evidence="3" id="KW-1185">Reference proteome</keyword>
<feature type="compositionally biased region" description="Pro residues" evidence="1">
    <location>
        <begin position="143"/>
        <end position="157"/>
    </location>
</feature>
<dbReference type="InterPro" id="IPR007499">
    <property type="entry name" value="ERF_bacteria_virus"/>
</dbReference>